<dbReference type="SUPFAM" id="SSF47203">
    <property type="entry name" value="Acyl-CoA dehydrogenase C-terminal domain-like"/>
    <property type="match status" value="1"/>
</dbReference>
<dbReference type="Pfam" id="PF00441">
    <property type="entry name" value="Acyl-CoA_dh_1"/>
    <property type="match status" value="1"/>
</dbReference>
<evidence type="ECO:0000259" key="9">
    <source>
        <dbReference type="Pfam" id="PF02771"/>
    </source>
</evidence>
<comment type="caution">
    <text evidence="10">The sequence shown here is derived from an EMBL/GenBank/DDBJ whole genome shotgun (WGS) entry which is preliminary data.</text>
</comment>
<dbReference type="InterPro" id="IPR009100">
    <property type="entry name" value="AcylCoA_DH/oxidase_NM_dom_sf"/>
</dbReference>
<accession>A0ABR6BAR0</accession>
<name>A0ABR6BAR0_9PSEU</name>
<evidence type="ECO:0000259" key="8">
    <source>
        <dbReference type="Pfam" id="PF02770"/>
    </source>
</evidence>
<keyword evidence="5 6" id="KW-0560">Oxidoreductase</keyword>
<dbReference type="InterPro" id="IPR037069">
    <property type="entry name" value="AcylCoA_DH/ox_N_sf"/>
</dbReference>
<dbReference type="InterPro" id="IPR009075">
    <property type="entry name" value="AcylCo_DH/oxidase_C"/>
</dbReference>
<evidence type="ECO:0000259" key="7">
    <source>
        <dbReference type="Pfam" id="PF00441"/>
    </source>
</evidence>
<dbReference type="RefSeq" id="WP_318295966.1">
    <property type="nucleotide sequence ID" value="NZ_BAAABQ010000065.1"/>
</dbReference>
<protein>
    <submittedName>
        <fullName evidence="10">Alkylation response protein AidB-like acyl-CoA dehydrogenase</fullName>
    </submittedName>
</protein>
<reference evidence="10 11" key="1">
    <citation type="submission" date="2020-08" db="EMBL/GenBank/DDBJ databases">
        <title>Genomic Encyclopedia of Archaeal and Bacterial Type Strains, Phase II (KMG-II): from individual species to whole genera.</title>
        <authorList>
            <person name="Goeker M."/>
        </authorList>
    </citation>
    <scope>NUCLEOTIDE SEQUENCE [LARGE SCALE GENOMIC DNA]</scope>
    <source>
        <strain evidence="10 11">DSM 43850</strain>
    </source>
</reference>
<keyword evidence="11" id="KW-1185">Reference proteome</keyword>
<keyword evidence="4 6" id="KW-0274">FAD</keyword>
<organism evidence="10 11">
    <name type="scientific">Kutzneria viridogrisea</name>
    <dbReference type="NCBI Taxonomy" id="47990"/>
    <lineage>
        <taxon>Bacteria</taxon>
        <taxon>Bacillati</taxon>
        <taxon>Actinomycetota</taxon>
        <taxon>Actinomycetes</taxon>
        <taxon>Pseudonocardiales</taxon>
        <taxon>Pseudonocardiaceae</taxon>
        <taxon>Kutzneria</taxon>
    </lineage>
</organism>
<evidence type="ECO:0000256" key="1">
    <source>
        <dbReference type="ARBA" id="ARBA00001974"/>
    </source>
</evidence>
<dbReference type="Gene3D" id="1.10.540.10">
    <property type="entry name" value="Acyl-CoA dehydrogenase/oxidase, N-terminal domain"/>
    <property type="match status" value="1"/>
</dbReference>
<gene>
    <name evidence="10" type="ORF">BC739_001138</name>
</gene>
<evidence type="ECO:0000313" key="10">
    <source>
        <dbReference type="EMBL" id="MBA8923941.1"/>
    </source>
</evidence>
<feature type="domain" description="Acyl-CoA oxidase/dehydrogenase middle" evidence="8">
    <location>
        <begin position="114"/>
        <end position="208"/>
    </location>
</feature>
<dbReference type="PANTHER" id="PTHR43292:SF3">
    <property type="entry name" value="ACYL-COA DEHYDROGENASE FADE29"/>
    <property type="match status" value="1"/>
</dbReference>
<evidence type="ECO:0000256" key="2">
    <source>
        <dbReference type="ARBA" id="ARBA00009347"/>
    </source>
</evidence>
<comment type="similarity">
    <text evidence="2 6">Belongs to the acyl-CoA dehydrogenase family.</text>
</comment>
<dbReference type="PANTHER" id="PTHR43292">
    <property type="entry name" value="ACYL-COA DEHYDROGENASE"/>
    <property type="match status" value="1"/>
</dbReference>
<dbReference type="SUPFAM" id="SSF56645">
    <property type="entry name" value="Acyl-CoA dehydrogenase NM domain-like"/>
    <property type="match status" value="1"/>
</dbReference>
<dbReference type="InterPro" id="IPR013786">
    <property type="entry name" value="AcylCoA_DH/ox_N"/>
</dbReference>
<dbReference type="InterPro" id="IPR006091">
    <property type="entry name" value="Acyl-CoA_Oxase/DH_mid-dom"/>
</dbReference>
<evidence type="ECO:0000256" key="5">
    <source>
        <dbReference type="ARBA" id="ARBA00023002"/>
    </source>
</evidence>
<sequence>MTFRAEVRSWLAANVPHNLSSMDSATGFEQHREWERLLAQERLSAITWPAEYGGRDASLWDWLAFEEEYYAAGAPPRVSQNGIFLLAPTLFAHGTGEQLARLLPRMARAEDIWAQAWSEPEAGSDLAAIRSRAVPTEGGWLLSGQKTWSSRAAFADRAFGLFRSDPGAQRHHGLTYFLFDLRAEGVTVRPIPQLDGEPGFAEVFLDNVFVPDHDVLGGVGEGWRVAMSTASNERGLTLRSPGRFLAAADRLVDLWWQRRDPYLRDRVVDAWIGAQAYRLHTAETVSRLVGGGSLGAESSVGKLFWSELDTALHETALDLLGPEAELPGPWLDGYLFALAGPIYAGTNEIQRNLVAERLLGLPR</sequence>
<feature type="domain" description="Acyl-CoA dehydrogenase/oxidase C-terminal" evidence="7">
    <location>
        <begin position="220"/>
        <end position="359"/>
    </location>
</feature>
<evidence type="ECO:0000313" key="11">
    <source>
        <dbReference type="Proteomes" id="UP000517916"/>
    </source>
</evidence>
<dbReference type="Pfam" id="PF02771">
    <property type="entry name" value="Acyl-CoA_dh_N"/>
    <property type="match status" value="1"/>
</dbReference>
<dbReference type="InterPro" id="IPR046373">
    <property type="entry name" value="Acyl-CoA_Oxase/DH_mid-dom_sf"/>
</dbReference>
<dbReference type="InterPro" id="IPR052161">
    <property type="entry name" value="Mycobact_Acyl-CoA_DH"/>
</dbReference>
<dbReference type="Pfam" id="PF02770">
    <property type="entry name" value="Acyl-CoA_dh_M"/>
    <property type="match status" value="1"/>
</dbReference>
<evidence type="ECO:0000256" key="3">
    <source>
        <dbReference type="ARBA" id="ARBA00022630"/>
    </source>
</evidence>
<comment type="cofactor">
    <cofactor evidence="1 6">
        <name>FAD</name>
        <dbReference type="ChEBI" id="CHEBI:57692"/>
    </cofactor>
</comment>
<dbReference type="EMBL" id="JACJID010000001">
    <property type="protein sequence ID" value="MBA8923941.1"/>
    <property type="molecule type" value="Genomic_DNA"/>
</dbReference>
<evidence type="ECO:0000256" key="6">
    <source>
        <dbReference type="RuleBase" id="RU362125"/>
    </source>
</evidence>
<proteinExistence type="inferred from homology"/>
<dbReference type="Gene3D" id="2.40.110.10">
    <property type="entry name" value="Butyryl-CoA Dehydrogenase, subunit A, domain 2"/>
    <property type="match status" value="1"/>
</dbReference>
<dbReference type="Proteomes" id="UP000517916">
    <property type="component" value="Unassembled WGS sequence"/>
</dbReference>
<dbReference type="Gene3D" id="1.20.140.10">
    <property type="entry name" value="Butyryl-CoA Dehydrogenase, subunit A, domain 3"/>
    <property type="match status" value="1"/>
</dbReference>
<dbReference type="InterPro" id="IPR036250">
    <property type="entry name" value="AcylCo_DH-like_C"/>
</dbReference>
<evidence type="ECO:0000256" key="4">
    <source>
        <dbReference type="ARBA" id="ARBA00022827"/>
    </source>
</evidence>
<feature type="domain" description="Acyl-CoA dehydrogenase/oxidase N-terminal" evidence="9">
    <location>
        <begin position="3"/>
        <end position="110"/>
    </location>
</feature>
<keyword evidence="3 6" id="KW-0285">Flavoprotein</keyword>